<accession>A0A1X7HTA8</accession>
<dbReference type="AlphaFoldDB" id="A0A1X7HTA8"/>
<organism evidence="2 3">
    <name type="scientific">Paenibacillus uliginis N3/975</name>
    <dbReference type="NCBI Taxonomy" id="1313296"/>
    <lineage>
        <taxon>Bacteria</taxon>
        <taxon>Bacillati</taxon>
        <taxon>Bacillota</taxon>
        <taxon>Bacilli</taxon>
        <taxon>Bacillales</taxon>
        <taxon>Paenibacillaceae</taxon>
        <taxon>Paenibacillus</taxon>
    </lineage>
</organism>
<dbReference type="Pfam" id="PF06013">
    <property type="entry name" value="WXG100"/>
    <property type="match status" value="1"/>
</dbReference>
<dbReference type="Gene3D" id="1.10.287.1060">
    <property type="entry name" value="ESAT-6-like"/>
    <property type="match status" value="1"/>
</dbReference>
<keyword evidence="1" id="KW-0175">Coiled coil</keyword>
<dbReference type="Proteomes" id="UP000192940">
    <property type="component" value="Chromosome I"/>
</dbReference>
<gene>
    <name evidence="2" type="ORF">SAMN05661091_5489</name>
</gene>
<dbReference type="InterPro" id="IPR036689">
    <property type="entry name" value="ESAT-6-like_sf"/>
</dbReference>
<feature type="coiled-coil region" evidence="1">
    <location>
        <begin position="1"/>
        <end position="85"/>
    </location>
</feature>
<proteinExistence type="predicted"/>
<evidence type="ECO:0000313" key="3">
    <source>
        <dbReference type="Proteomes" id="UP000192940"/>
    </source>
</evidence>
<sequence length="92" mass="10760">MSRISVQVEDLRRAIQQCEQLRQRLLQQVATVKGISARLQEWKGKSAEELRMKMERFVQGANAKISELEQRIRELEAYISRMLEADRSLGWG</sequence>
<protein>
    <submittedName>
        <fullName evidence="2">Archaeal/vacuolar-type H+-ATPase subunit I</fullName>
    </submittedName>
</protein>
<dbReference type="STRING" id="1313296.SAMN05661091_5489"/>
<reference evidence="2 3" key="1">
    <citation type="submission" date="2017-04" db="EMBL/GenBank/DDBJ databases">
        <authorList>
            <person name="Afonso C.L."/>
            <person name="Miller P.J."/>
            <person name="Scott M.A."/>
            <person name="Spackman E."/>
            <person name="Goraichik I."/>
            <person name="Dimitrov K.M."/>
            <person name="Suarez D.L."/>
            <person name="Swayne D.E."/>
        </authorList>
    </citation>
    <scope>NUCLEOTIDE SEQUENCE [LARGE SCALE GENOMIC DNA]</scope>
    <source>
        <strain evidence="2 3">N3/975</strain>
    </source>
</reference>
<evidence type="ECO:0000313" key="2">
    <source>
        <dbReference type="EMBL" id="SMF91530.1"/>
    </source>
</evidence>
<dbReference type="EMBL" id="LT840184">
    <property type="protein sequence ID" value="SMF91530.1"/>
    <property type="molecule type" value="Genomic_DNA"/>
</dbReference>
<keyword evidence="3" id="KW-1185">Reference proteome</keyword>
<dbReference type="InterPro" id="IPR010310">
    <property type="entry name" value="T7SS_ESAT-6-like"/>
</dbReference>
<name>A0A1X7HTA8_9BACL</name>
<dbReference type="RefSeq" id="WP_208916090.1">
    <property type="nucleotide sequence ID" value="NZ_LT840184.1"/>
</dbReference>
<evidence type="ECO:0000256" key="1">
    <source>
        <dbReference type="SAM" id="Coils"/>
    </source>
</evidence>
<dbReference type="SUPFAM" id="SSF140453">
    <property type="entry name" value="EsxAB dimer-like"/>
    <property type="match status" value="1"/>
</dbReference>